<sequence length="261" mass="27023">SIKPPFVLPLIVSRMKFHTATLLASSCSGLTLIVSLFLMAHIYVNVQEFWNELDSEIVDFRATTDDLWRDLVALSPRYKREEQYKEGESSGGYGAKPSEGVISAEPPAHMESNPPGTALASACNCNAKNKCPKGPPGPKGTPGSPGPNGDAGIDGHDGIDADDLQIDNIPMDRCYYCPPGLHGPPGTNGRPGLRGMAGPDGAKGSDGRDGMPGMPGPIGAPGAIGREGYPGPPGEKGMDGRKPMGRPGPKGLHGPAGPPGP</sequence>
<dbReference type="AlphaFoldDB" id="A0AAN5CNF2"/>
<protein>
    <recommendedName>
        <fullName evidence="4">Nematode cuticle collagen N-terminal domain-containing protein</fullName>
    </recommendedName>
</protein>
<keyword evidence="3" id="KW-1133">Transmembrane helix</keyword>
<accession>A0AAN5CNF2</accession>
<feature type="transmembrane region" description="Helical" evidence="3">
    <location>
        <begin position="21"/>
        <end position="44"/>
    </location>
</feature>
<dbReference type="Proteomes" id="UP001328107">
    <property type="component" value="Unassembled WGS sequence"/>
</dbReference>
<evidence type="ECO:0000256" key="1">
    <source>
        <dbReference type="ARBA" id="ARBA00022737"/>
    </source>
</evidence>
<feature type="region of interest" description="Disordered" evidence="2">
    <location>
        <begin position="185"/>
        <end position="261"/>
    </location>
</feature>
<keyword evidence="3" id="KW-0472">Membrane</keyword>
<feature type="region of interest" description="Disordered" evidence="2">
    <location>
        <begin position="133"/>
        <end position="162"/>
    </location>
</feature>
<proteinExistence type="predicted"/>
<dbReference type="PANTHER" id="PTHR24637:SF236">
    <property type="entry name" value="NEMATODE CUTICLE COLLAGEN N-TERMINAL DOMAIN-CONTAINING PROTEIN"/>
    <property type="match status" value="1"/>
</dbReference>
<keyword evidence="1" id="KW-0677">Repeat</keyword>
<dbReference type="InterPro" id="IPR002486">
    <property type="entry name" value="Col_cuticle_N"/>
</dbReference>
<evidence type="ECO:0000313" key="5">
    <source>
        <dbReference type="EMBL" id="GMR47643.1"/>
    </source>
</evidence>
<evidence type="ECO:0000256" key="3">
    <source>
        <dbReference type="SAM" id="Phobius"/>
    </source>
</evidence>
<keyword evidence="6" id="KW-1185">Reference proteome</keyword>
<name>A0AAN5CNF2_9BILA</name>
<dbReference type="Gene3D" id="1.20.5.320">
    <property type="entry name" value="6-Phosphogluconate Dehydrogenase, domain 3"/>
    <property type="match status" value="1"/>
</dbReference>
<feature type="domain" description="Nematode cuticle collagen N-terminal" evidence="4">
    <location>
        <begin position="19"/>
        <end position="71"/>
    </location>
</feature>
<dbReference type="Pfam" id="PF01484">
    <property type="entry name" value="Col_cuticle_N"/>
    <property type="match status" value="1"/>
</dbReference>
<feature type="non-terminal residue" evidence="5">
    <location>
        <position position="261"/>
    </location>
</feature>
<reference evidence="6" key="1">
    <citation type="submission" date="2022-10" db="EMBL/GenBank/DDBJ databases">
        <title>Genome assembly of Pristionchus species.</title>
        <authorList>
            <person name="Yoshida K."/>
            <person name="Sommer R.J."/>
        </authorList>
    </citation>
    <scope>NUCLEOTIDE SEQUENCE [LARGE SCALE GENOMIC DNA]</scope>
    <source>
        <strain evidence="6">RS5460</strain>
    </source>
</reference>
<dbReference type="InterPro" id="IPR008160">
    <property type="entry name" value="Collagen"/>
</dbReference>
<dbReference type="GO" id="GO:0042302">
    <property type="term" value="F:structural constituent of cuticle"/>
    <property type="evidence" value="ECO:0007669"/>
    <property type="project" value="InterPro"/>
</dbReference>
<organism evidence="5 6">
    <name type="scientific">Pristionchus mayeri</name>
    <dbReference type="NCBI Taxonomy" id="1317129"/>
    <lineage>
        <taxon>Eukaryota</taxon>
        <taxon>Metazoa</taxon>
        <taxon>Ecdysozoa</taxon>
        <taxon>Nematoda</taxon>
        <taxon>Chromadorea</taxon>
        <taxon>Rhabditida</taxon>
        <taxon>Rhabditina</taxon>
        <taxon>Diplogasteromorpha</taxon>
        <taxon>Diplogasteroidea</taxon>
        <taxon>Neodiplogasteridae</taxon>
        <taxon>Pristionchus</taxon>
    </lineage>
</organism>
<evidence type="ECO:0000256" key="2">
    <source>
        <dbReference type="SAM" id="MobiDB-lite"/>
    </source>
</evidence>
<evidence type="ECO:0000259" key="4">
    <source>
        <dbReference type="SMART" id="SM01088"/>
    </source>
</evidence>
<dbReference type="PANTHER" id="PTHR24637">
    <property type="entry name" value="COLLAGEN"/>
    <property type="match status" value="1"/>
</dbReference>
<evidence type="ECO:0000313" key="6">
    <source>
        <dbReference type="Proteomes" id="UP001328107"/>
    </source>
</evidence>
<feature type="region of interest" description="Disordered" evidence="2">
    <location>
        <begin position="80"/>
        <end position="115"/>
    </location>
</feature>
<dbReference type="Pfam" id="PF01391">
    <property type="entry name" value="Collagen"/>
    <property type="match status" value="1"/>
</dbReference>
<gene>
    <name evidence="5" type="ORF">PMAYCL1PPCAC_17838</name>
</gene>
<comment type="caution">
    <text evidence="5">The sequence shown here is derived from an EMBL/GenBank/DDBJ whole genome shotgun (WGS) entry which is preliminary data.</text>
</comment>
<feature type="non-terminal residue" evidence="5">
    <location>
        <position position="1"/>
    </location>
</feature>
<keyword evidence="3" id="KW-0812">Transmembrane</keyword>
<dbReference type="SMART" id="SM01088">
    <property type="entry name" value="Col_cuticle_N"/>
    <property type="match status" value="1"/>
</dbReference>
<dbReference type="EMBL" id="BTRK01000004">
    <property type="protein sequence ID" value="GMR47643.1"/>
    <property type="molecule type" value="Genomic_DNA"/>
</dbReference>